<feature type="compositionally biased region" description="Pro residues" evidence="2">
    <location>
        <begin position="280"/>
        <end position="295"/>
    </location>
</feature>
<keyword evidence="5" id="KW-1185">Reference proteome</keyword>
<evidence type="ECO:0000259" key="3">
    <source>
        <dbReference type="Pfam" id="PF07223"/>
    </source>
</evidence>
<feature type="region of interest" description="Disordered" evidence="2">
    <location>
        <begin position="1"/>
        <end position="24"/>
    </location>
</feature>
<feature type="compositionally biased region" description="Low complexity" evidence="2">
    <location>
        <begin position="332"/>
        <end position="342"/>
    </location>
</feature>
<feature type="compositionally biased region" description="Low complexity" evidence="2">
    <location>
        <begin position="445"/>
        <end position="456"/>
    </location>
</feature>
<feature type="compositionally biased region" description="Polar residues" evidence="2">
    <location>
        <begin position="297"/>
        <end position="309"/>
    </location>
</feature>
<dbReference type="InterPro" id="IPR010820">
    <property type="entry name" value="DUF1421"/>
</dbReference>
<sequence>MNPSQYMDKQIMDPSSSSTSVHHQGSLLQDKSFIDLMNHPSQEDGDHDGATDNLSDDDNGIKRSVIFPSYDFQPIRPISTSSPKLDGVGAGSARVWSSAESKINSTANITRNYSSLDTIEPAKVIVEKEQNVFGAGIVAEIDRVMKKHTDNLLHVMEGVSTRLTQLESQTRNLENSMDDLKMSFGNNQGSTDGKMRHLENILREVQTGVEDLKYKQEGVEAQLRLYNMQVSKVEKHSENQNTGHMDTAQAASALPQSYQQLPPATFPQSIPPLVMPPSVPLPPVSIPQQNPPHPAQLPNQFPQNQTPSVPQRDPYYLPSGQAQEAPAPKYQAPPSQQPQLSPAAPPHQPYQPAPQPQYPQPPQPTQPSQLQPSLGHHPEETPYMPHQNYPPNLRQPPSQPSTGSSPSQQYYEAPSHLYEPPSNRSGSGFSSGYGQPAVSESYPFSGQPSQYGSSSPRKPQLSTPPVAQIGGSGYPQLPTARVLPQALPTASGVGSGSSAAGSGNRVPVDDVIDKVSSMGFPRDHVRATVRKLTENGQSVDLNVVLDKLMNDGEFQPPRGWFGR</sequence>
<dbReference type="Pfam" id="PF07223">
    <property type="entry name" value="DUF1421"/>
    <property type="match status" value="1"/>
</dbReference>
<protein>
    <submittedName>
        <fullName evidence="4">WW domain-binding protein 11 isoform X1</fullName>
    </submittedName>
</protein>
<organism evidence="4 5">
    <name type="scientific">Tripterygium wilfordii</name>
    <name type="common">Thunder God vine</name>
    <dbReference type="NCBI Taxonomy" id="458696"/>
    <lineage>
        <taxon>Eukaryota</taxon>
        <taxon>Viridiplantae</taxon>
        <taxon>Streptophyta</taxon>
        <taxon>Embryophyta</taxon>
        <taxon>Tracheophyta</taxon>
        <taxon>Spermatophyta</taxon>
        <taxon>Magnoliopsida</taxon>
        <taxon>eudicotyledons</taxon>
        <taxon>Gunneridae</taxon>
        <taxon>Pentapetalae</taxon>
        <taxon>rosids</taxon>
        <taxon>fabids</taxon>
        <taxon>Celastrales</taxon>
        <taxon>Celastraceae</taxon>
        <taxon>Tripterygium</taxon>
    </lineage>
</organism>
<feature type="coiled-coil region" evidence="1">
    <location>
        <begin position="156"/>
        <end position="183"/>
    </location>
</feature>
<feature type="compositionally biased region" description="Pro residues" evidence="2">
    <location>
        <begin position="343"/>
        <end position="365"/>
    </location>
</feature>
<feature type="compositionally biased region" description="Basic and acidic residues" evidence="2">
    <location>
        <begin position="41"/>
        <end position="50"/>
    </location>
</feature>
<dbReference type="EMBL" id="JAAARO010000006">
    <property type="protein sequence ID" value="KAF5746886.1"/>
    <property type="molecule type" value="Genomic_DNA"/>
</dbReference>
<evidence type="ECO:0000313" key="4">
    <source>
        <dbReference type="EMBL" id="KAF5746886.1"/>
    </source>
</evidence>
<dbReference type="AlphaFoldDB" id="A0A7J7DLC1"/>
<name>A0A7J7DLC1_TRIWF</name>
<evidence type="ECO:0000256" key="2">
    <source>
        <dbReference type="SAM" id="MobiDB-lite"/>
    </source>
</evidence>
<dbReference type="Proteomes" id="UP000593562">
    <property type="component" value="Unassembled WGS sequence"/>
</dbReference>
<keyword evidence="1" id="KW-0175">Coiled coil</keyword>
<accession>A0A7J7DLC1</accession>
<proteinExistence type="predicted"/>
<comment type="caution">
    <text evidence="4">The sequence shown here is derived from an EMBL/GenBank/DDBJ whole genome shotgun (WGS) entry which is preliminary data.</text>
</comment>
<dbReference type="InParanoid" id="A0A7J7DLC1"/>
<feature type="region of interest" description="Disordered" evidence="2">
    <location>
        <begin position="280"/>
        <end position="479"/>
    </location>
</feature>
<dbReference type="FunCoup" id="A0A7J7DLC1">
    <property type="interactions" value="1793"/>
</dbReference>
<feature type="region of interest" description="Disordered" evidence="2">
    <location>
        <begin position="37"/>
        <end position="57"/>
    </location>
</feature>
<dbReference type="OrthoDB" id="515416at2759"/>
<dbReference type="PANTHER" id="PTHR31805">
    <property type="entry name" value="RECEPTOR-LIKE KINASE, PUTATIVE (DUF1421)-RELATED"/>
    <property type="match status" value="1"/>
</dbReference>
<reference evidence="4 5" key="1">
    <citation type="journal article" date="2020" name="Nat. Commun.">
        <title>Genome of Tripterygium wilfordii and identification of cytochrome P450 involved in triptolide biosynthesis.</title>
        <authorList>
            <person name="Tu L."/>
            <person name="Su P."/>
            <person name="Zhang Z."/>
            <person name="Gao L."/>
            <person name="Wang J."/>
            <person name="Hu T."/>
            <person name="Zhou J."/>
            <person name="Zhang Y."/>
            <person name="Zhao Y."/>
            <person name="Liu Y."/>
            <person name="Song Y."/>
            <person name="Tong Y."/>
            <person name="Lu Y."/>
            <person name="Yang J."/>
            <person name="Xu C."/>
            <person name="Jia M."/>
            <person name="Peters R.J."/>
            <person name="Huang L."/>
            <person name="Gao W."/>
        </authorList>
    </citation>
    <scope>NUCLEOTIDE SEQUENCE [LARGE SCALE GENOMIC DNA]</scope>
    <source>
        <strain evidence="5">cv. XIE 37</strain>
        <tissue evidence="4">Leaf</tissue>
    </source>
</reference>
<feature type="compositionally biased region" description="Low complexity" evidence="2">
    <location>
        <begin position="400"/>
        <end position="409"/>
    </location>
</feature>
<dbReference type="PANTHER" id="PTHR31805:SF14">
    <property type="entry name" value="RECEPTOR-LIKE KINASE, PUTATIVE (DUF1421)-RELATED"/>
    <property type="match status" value="1"/>
</dbReference>
<evidence type="ECO:0000313" key="5">
    <source>
        <dbReference type="Proteomes" id="UP000593562"/>
    </source>
</evidence>
<feature type="domain" description="DUF1421" evidence="3">
    <location>
        <begin position="508"/>
        <end position="551"/>
    </location>
</feature>
<gene>
    <name evidence="4" type="ORF">HS088_TW06G01062</name>
</gene>
<feature type="compositionally biased region" description="Polar residues" evidence="2">
    <location>
        <begin position="422"/>
        <end position="433"/>
    </location>
</feature>
<evidence type="ECO:0000256" key="1">
    <source>
        <dbReference type="SAM" id="Coils"/>
    </source>
</evidence>